<reference evidence="2" key="1">
    <citation type="submission" date="2021-02" db="EMBL/GenBank/DDBJ databases">
        <authorList>
            <person name="Nowell W R."/>
        </authorList>
    </citation>
    <scope>NUCLEOTIDE SEQUENCE</scope>
</reference>
<accession>A0A816QRY9</accession>
<comment type="caution">
    <text evidence="2">The sequence shown here is derived from an EMBL/GenBank/DDBJ whole genome shotgun (WGS) entry which is preliminary data.</text>
</comment>
<evidence type="ECO:0000313" key="2">
    <source>
        <dbReference type="EMBL" id="CAF2062750.1"/>
    </source>
</evidence>
<protein>
    <submittedName>
        <fullName evidence="2">Uncharacterized protein</fullName>
    </submittedName>
</protein>
<organism evidence="2 3">
    <name type="scientific">Rotaria magnacalcarata</name>
    <dbReference type="NCBI Taxonomy" id="392030"/>
    <lineage>
        <taxon>Eukaryota</taxon>
        <taxon>Metazoa</taxon>
        <taxon>Spiralia</taxon>
        <taxon>Gnathifera</taxon>
        <taxon>Rotifera</taxon>
        <taxon>Eurotatoria</taxon>
        <taxon>Bdelloidea</taxon>
        <taxon>Philodinida</taxon>
        <taxon>Philodinidae</taxon>
        <taxon>Rotaria</taxon>
    </lineage>
</organism>
<dbReference type="AlphaFoldDB" id="A0A816QRY9"/>
<feature type="region of interest" description="Disordered" evidence="1">
    <location>
        <begin position="474"/>
        <end position="494"/>
    </location>
</feature>
<name>A0A816QRY9_9BILA</name>
<evidence type="ECO:0000313" key="3">
    <source>
        <dbReference type="Proteomes" id="UP000663856"/>
    </source>
</evidence>
<proteinExistence type="predicted"/>
<dbReference type="Proteomes" id="UP000663856">
    <property type="component" value="Unassembled WGS sequence"/>
</dbReference>
<feature type="compositionally biased region" description="Acidic residues" evidence="1">
    <location>
        <begin position="483"/>
        <end position="494"/>
    </location>
</feature>
<dbReference type="EMBL" id="CAJNRF010004641">
    <property type="protein sequence ID" value="CAF2062750.1"/>
    <property type="molecule type" value="Genomic_DNA"/>
</dbReference>
<sequence>MQSISSETRVCDACRSAYYKWKRQNPDFGDLLSRIEEEELAEADDNVDMNQNNSMDSDIIDVAKAAITSDTNSTFGITQETITLPMNCTTSSHKTCCICSANMEGNSRTVSAEDRDLIFLKKDILIPEGARCCSQHLDDDRLTKNAIDKVAPFSIQSKRFSSSDVQLLISRWQILFEQQKRFDFDNPLSLSDDEYQILTSLTKVQFEDLASYLFDSNIRNSSNRSIRTALAILSCKLRLGLSLNILAVLFQLPDKKAVSRSLKTVRTALMTRFVPSNLGFNHITRQEIIDQHTSTMARRLMCDAESNTAIVVIDGTYLYIQRNNLKESSTKWHAMDRIDIIEEFPILSEDEIVNDITLGTFQLKRARSYAEENASTTDLTGSVNYTIHRCQEFPDIIRAPTQSAHVSRAQYHPTIRFTREEILDWWRDCTAGNSVIGCCSHIASAICFLSFERWQTQSRSRPSGTFINFVADAAAQQELSDSTNDDEDEDDDED</sequence>
<gene>
    <name evidence="2" type="ORF">WKI299_LOCUS12455</name>
</gene>
<evidence type="ECO:0000256" key="1">
    <source>
        <dbReference type="SAM" id="MobiDB-lite"/>
    </source>
</evidence>